<dbReference type="RefSeq" id="WP_115963562.1">
    <property type="nucleotide sequence ID" value="NZ_CBCRVL010000022.1"/>
</dbReference>
<dbReference type="EMBL" id="QNUE01000020">
    <property type="protein sequence ID" value="REC65022.1"/>
    <property type="molecule type" value="Genomic_DNA"/>
</dbReference>
<proteinExistence type="predicted"/>
<comment type="caution">
    <text evidence="2">The sequence shown here is derived from an EMBL/GenBank/DDBJ whole genome shotgun (WGS) entry which is preliminary data.</text>
</comment>
<sequence length="170" mass="18883">MPNYKQLLETAANSLTVTSISAALGIIIGGAFIHDLYQRYKNYIRPADDTADFLVNAGIFGSTNNAALNVEQHLDTFRQVNALRNQRQDDTRANLSFLGRIFSRYLREGHSDIDAIIARNINSIASVPGYATDEEIELALQRAIMGGTRTRGWLTRVARLVGDPIYRLIG</sequence>
<gene>
    <name evidence="2" type="ORF">DRF59_18185</name>
</gene>
<reference evidence="2 3" key="1">
    <citation type="journal article" date="2007" name="Int. J. Syst. Evol. Microbiol.">
        <title>Chryseobacterium flavum sp. nov., isolated from polluted soil.</title>
        <authorList>
            <person name="Zhou Y."/>
            <person name="Dong J."/>
            <person name="Wang X."/>
            <person name="Huang X."/>
            <person name="Zhang K.Y."/>
            <person name="Zhang Y.Q."/>
            <person name="Guo Y.F."/>
            <person name="Lai R."/>
            <person name="Li W.J."/>
        </authorList>
    </citation>
    <scope>NUCLEOTIDE SEQUENCE [LARGE SCALE GENOMIC DNA]</scope>
    <source>
        <strain evidence="2 3">KCTC 12877</strain>
    </source>
</reference>
<dbReference type="AlphaFoldDB" id="A0A3D9CH18"/>
<keyword evidence="1" id="KW-1133">Transmembrane helix</keyword>
<keyword evidence="3" id="KW-1185">Reference proteome</keyword>
<feature type="transmembrane region" description="Helical" evidence="1">
    <location>
        <begin position="12"/>
        <end position="33"/>
    </location>
</feature>
<organism evidence="2 3">
    <name type="scientific">Chryseobacterium flavum</name>
    <dbReference type="NCBI Taxonomy" id="415851"/>
    <lineage>
        <taxon>Bacteria</taxon>
        <taxon>Pseudomonadati</taxon>
        <taxon>Bacteroidota</taxon>
        <taxon>Flavobacteriia</taxon>
        <taxon>Flavobacteriales</taxon>
        <taxon>Weeksellaceae</taxon>
        <taxon>Chryseobacterium group</taxon>
        <taxon>Chryseobacterium</taxon>
    </lineage>
</organism>
<dbReference type="OrthoDB" id="1261540at2"/>
<protein>
    <submittedName>
        <fullName evidence="2">Uncharacterized protein</fullName>
    </submittedName>
</protein>
<keyword evidence="1" id="KW-0472">Membrane</keyword>
<accession>A0A3D9CH18</accession>
<evidence type="ECO:0000313" key="2">
    <source>
        <dbReference type="EMBL" id="REC65022.1"/>
    </source>
</evidence>
<name>A0A3D9CH18_9FLAO</name>
<dbReference type="Proteomes" id="UP000256769">
    <property type="component" value="Unassembled WGS sequence"/>
</dbReference>
<keyword evidence="1" id="KW-0812">Transmembrane</keyword>
<evidence type="ECO:0000313" key="3">
    <source>
        <dbReference type="Proteomes" id="UP000256769"/>
    </source>
</evidence>
<evidence type="ECO:0000256" key="1">
    <source>
        <dbReference type="SAM" id="Phobius"/>
    </source>
</evidence>